<dbReference type="RefSeq" id="WP_164653911.1">
    <property type="nucleotide sequence ID" value="NZ_JAAIJR010000036.1"/>
</dbReference>
<feature type="transmembrane region" description="Helical" evidence="1">
    <location>
        <begin position="286"/>
        <end position="306"/>
    </location>
</feature>
<organism evidence="2 3">
    <name type="scientific">Thiorhodococcus mannitoliphagus</name>
    <dbReference type="NCBI Taxonomy" id="329406"/>
    <lineage>
        <taxon>Bacteria</taxon>
        <taxon>Pseudomonadati</taxon>
        <taxon>Pseudomonadota</taxon>
        <taxon>Gammaproteobacteria</taxon>
        <taxon>Chromatiales</taxon>
        <taxon>Chromatiaceae</taxon>
        <taxon>Thiorhodococcus</taxon>
    </lineage>
</organism>
<feature type="transmembrane region" description="Helical" evidence="1">
    <location>
        <begin position="169"/>
        <end position="187"/>
    </location>
</feature>
<dbReference type="Proteomes" id="UP000471640">
    <property type="component" value="Unassembled WGS sequence"/>
</dbReference>
<reference evidence="2 3" key="2">
    <citation type="submission" date="2020-02" db="EMBL/GenBank/DDBJ databases">
        <title>Genome sequences of Thiorhodococcus mannitoliphagus and Thiorhodococcus minor, purple sulfur photosynthetic bacteria in the gammaproteobacterial family, Chromatiaceae.</title>
        <authorList>
            <person name="Aviles F.A."/>
            <person name="Meyer T.E."/>
            <person name="Kyndt J.A."/>
        </authorList>
    </citation>
    <scope>NUCLEOTIDE SEQUENCE [LARGE SCALE GENOMIC DNA]</scope>
    <source>
        <strain evidence="2 3">DSM 18266</strain>
    </source>
</reference>
<dbReference type="EMBL" id="JAAIJR010000036">
    <property type="protein sequence ID" value="NEX20807.1"/>
    <property type="molecule type" value="Genomic_DNA"/>
</dbReference>
<evidence type="ECO:0000313" key="2">
    <source>
        <dbReference type="EMBL" id="NEX20807.1"/>
    </source>
</evidence>
<feature type="transmembrane region" description="Helical" evidence="1">
    <location>
        <begin position="194"/>
        <end position="226"/>
    </location>
</feature>
<dbReference type="AlphaFoldDB" id="A0A6P1DRD1"/>
<keyword evidence="3" id="KW-1185">Reference proteome</keyword>
<feature type="transmembrane region" description="Helical" evidence="1">
    <location>
        <begin position="373"/>
        <end position="392"/>
    </location>
</feature>
<gene>
    <name evidence="2" type="ORF">G3480_10865</name>
</gene>
<comment type="caution">
    <text evidence="2">The sequence shown here is derived from an EMBL/GenBank/DDBJ whole genome shotgun (WGS) entry which is preliminary data.</text>
</comment>
<reference evidence="3" key="1">
    <citation type="journal article" date="2020" name="Microbiol. Resour. Announc.">
        <title>Draft Genome Sequences of Thiorhodococcus mannitoliphagus and Thiorhodococcus minor, Purple Sulfur Photosynthetic Bacteria in the Gammaproteobacterial Family Chromatiaceae.</title>
        <authorList>
            <person name="Aviles F.A."/>
            <person name="Meyer T.E."/>
            <person name="Kyndt J.A."/>
        </authorList>
    </citation>
    <scope>NUCLEOTIDE SEQUENCE [LARGE SCALE GENOMIC DNA]</scope>
    <source>
        <strain evidence="3">DSM 18266</strain>
    </source>
</reference>
<name>A0A6P1DRD1_9GAMM</name>
<sequence>MITVFLLLVVLVLLPWPWYVVASVAGMGVRPVLIGGGVLILYGAARWRLLLKPINIKLMLSFFAIYFVWLLPLTYYENPHWDVAKLLGFGVHASIAFILARIYLLATLDSSWRFYWPIVAVLFLFSSVASFYYAFGTLVADSQIENSTDFIHRALYGEGVFSDPEAAKGIRHTMAIVPVLLLGMVFHNYDSRRLFAILVSLSCVYLIFFSFSRSAWLALLLLAFPIARYLIASARDHFALAILSALAFVGGLVVWSVLFPEQFSWVLSIVGDRVSDDRSTSGRIGIVIYLLSSMSFIELLIGYNHFDYGSPHNLVLDALIQSGVLGALSGAFLLLYVGKIYLGGLYRTTFDSTAAAVFVAPALVRMVTAGSGMLHLAELTGLFIAMNLNWSASLRARLVKK</sequence>
<feature type="transmembrane region" description="Helical" evidence="1">
    <location>
        <begin position="238"/>
        <end position="259"/>
    </location>
</feature>
<evidence type="ECO:0000256" key="1">
    <source>
        <dbReference type="SAM" id="Phobius"/>
    </source>
</evidence>
<feature type="transmembrane region" description="Helical" evidence="1">
    <location>
        <begin position="58"/>
        <end position="75"/>
    </location>
</feature>
<evidence type="ECO:0000313" key="3">
    <source>
        <dbReference type="Proteomes" id="UP000471640"/>
    </source>
</evidence>
<protein>
    <recommendedName>
        <fullName evidence="4">O-antigen ligase family protein</fullName>
    </recommendedName>
</protein>
<feature type="transmembrane region" description="Helical" evidence="1">
    <location>
        <begin position="87"/>
        <end position="107"/>
    </location>
</feature>
<feature type="transmembrane region" description="Helical" evidence="1">
    <location>
        <begin position="114"/>
        <end position="135"/>
    </location>
</feature>
<proteinExistence type="predicted"/>
<feature type="transmembrane region" description="Helical" evidence="1">
    <location>
        <begin position="318"/>
        <end position="337"/>
    </location>
</feature>
<feature type="transmembrane region" description="Helical" evidence="1">
    <location>
        <begin position="32"/>
        <end position="51"/>
    </location>
</feature>
<keyword evidence="1" id="KW-0812">Transmembrane</keyword>
<evidence type="ECO:0008006" key="4">
    <source>
        <dbReference type="Google" id="ProtNLM"/>
    </source>
</evidence>
<accession>A0A6P1DRD1</accession>
<keyword evidence="1" id="KW-0472">Membrane</keyword>
<keyword evidence="1" id="KW-1133">Transmembrane helix</keyword>